<dbReference type="PROSITE" id="PS50887">
    <property type="entry name" value="GGDEF"/>
    <property type="match status" value="1"/>
</dbReference>
<reference evidence="3" key="1">
    <citation type="journal article" date="2014" name="Int. J. Syst. Evol. Microbiol.">
        <title>Complete genome sequence of Corynebacterium casei LMG S-19264T (=DSM 44701T), isolated from a smear-ripened cheese.</title>
        <authorList>
            <consortium name="US DOE Joint Genome Institute (JGI-PGF)"/>
            <person name="Walter F."/>
            <person name="Albersmeier A."/>
            <person name="Kalinowski J."/>
            <person name="Ruckert C."/>
        </authorList>
    </citation>
    <scope>NUCLEOTIDE SEQUENCE</scope>
    <source>
        <strain evidence="3">JCM 30804</strain>
    </source>
</reference>
<dbReference type="SUPFAM" id="SSF55073">
    <property type="entry name" value="Nucleotide cyclase"/>
    <property type="match status" value="1"/>
</dbReference>
<evidence type="ECO:0000256" key="1">
    <source>
        <dbReference type="ARBA" id="ARBA00012528"/>
    </source>
</evidence>
<dbReference type="Gene3D" id="3.30.70.270">
    <property type="match status" value="1"/>
</dbReference>
<dbReference type="EC" id="2.7.7.65" evidence="1"/>
<dbReference type="GO" id="GO:1902201">
    <property type="term" value="P:negative regulation of bacterial-type flagellum-dependent cell motility"/>
    <property type="evidence" value="ECO:0007669"/>
    <property type="project" value="TreeGrafter"/>
</dbReference>
<dbReference type="InterPro" id="IPR000160">
    <property type="entry name" value="GGDEF_dom"/>
</dbReference>
<evidence type="ECO:0000259" key="2">
    <source>
        <dbReference type="PROSITE" id="PS50887"/>
    </source>
</evidence>
<gene>
    <name evidence="3" type="ORF">GCM10009332_23800</name>
</gene>
<proteinExistence type="predicted"/>
<reference evidence="3" key="2">
    <citation type="submission" date="2020-09" db="EMBL/GenBank/DDBJ databases">
        <authorList>
            <person name="Sun Q."/>
            <person name="Ohkuma M."/>
        </authorList>
    </citation>
    <scope>NUCLEOTIDE SEQUENCE</scope>
    <source>
        <strain evidence="3">JCM 30804</strain>
    </source>
</reference>
<dbReference type="PANTHER" id="PTHR45138:SF24">
    <property type="entry name" value="DIGUANYLATE CYCLASE DGCC-RELATED"/>
    <property type="match status" value="1"/>
</dbReference>
<dbReference type="GO" id="GO:0005886">
    <property type="term" value="C:plasma membrane"/>
    <property type="evidence" value="ECO:0007669"/>
    <property type="project" value="TreeGrafter"/>
</dbReference>
<dbReference type="Pfam" id="PF00990">
    <property type="entry name" value="GGDEF"/>
    <property type="match status" value="1"/>
</dbReference>
<dbReference type="CDD" id="cd01949">
    <property type="entry name" value="GGDEF"/>
    <property type="match status" value="1"/>
</dbReference>
<keyword evidence="4" id="KW-1185">Reference proteome</keyword>
<dbReference type="Proteomes" id="UP000613743">
    <property type="component" value="Unassembled WGS sequence"/>
</dbReference>
<dbReference type="InterPro" id="IPR029787">
    <property type="entry name" value="Nucleotide_cyclase"/>
</dbReference>
<dbReference type="GO" id="GO:0043709">
    <property type="term" value="P:cell adhesion involved in single-species biofilm formation"/>
    <property type="evidence" value="ECO:0007669"/>
    <property type="project" value="TreeGrafter"/>
</dbReference>
<dbReference type="NCBIfam" id="TIGR00254">
    <property type="entry name" value="GGDEF"/>
    <property type="match status" value="1"/>
</dbReference>
<accession>A0A917NBA3</accession>
<dbReference type="EMBL" id="BMPZ01000006">
    <property type="protein sequence ID" value="GGI85742.1"/>
    <property type="molecule type" value="Genomic_DNA"/>
</dbReference>
<dbReference type="InterPro" id="IPR043128">
    <property type="entry name" value="Rev_trsase/Diguanyl_cyclase"/>
</dbReference>
<dbReference type="GO" id="GO:0052621">
    <property type="term" value="F:diguanylate cyclase activity"/>
    <property type="evidence" value="ECO:0007669"/>
    <property type="project" value="UniProtKB-EC"/>
</dbReference>
<name>A0A917NBA3_9GAMM</name>
<evidence type="ECO:0000313" key="4">
    <source>
        <dbReference type="Proteomes" id="UP000613743"/>
    </source>
</evidence>
<feature type="domain" description="GGDEF" evidence="2">
    <location>
        <begin position="375"/>
        <end position="514"/>
    </location>
</feature>
<dbReference type="SMART" id="SM00267">
    <property type="entry name" value="GGDEF"/>
    <property type="match status" value="1"/>
</dbReference>
<dbReference type="RefSeq" id="WP_188921196.1">
    <property type="nucleotide sequence ID" value="NZ_BMPZ01000006.1"/>
</dbReference>
<dbReference type="InterPro" id="IPR050469">
    <property type="entry name" value="Diguanylate_Cyclase"/>
</dbReference>
<protein>
    <recommendedName>
        <fullName evidence="1">diguanylate cyclase</fullName>
        <ecNumber evidence="1">2.7.7.65</ecNumber>
    </recommendedName>
</protein>
<evidence type="ECO:0000313" key="3">
    <source>
        <dbReference type="EMBL" id="GGI85742.1"/>
    </source>
</evidence>
<sequence>MATNQLDNGKNIVIRTLKTMAKVDANLATDVEQVITLLQDEKNPKTIERTLQNFQMTIVNSKNAEDVSKRAAQKKFKKLLEKLANKSDLPVHFSQSLKTILSTNLADSTSILEEVGQAFSQITTELALSGEEGHVESKGKKKDLNNFTAADFSWTGRSILSGIKPILKSLANQYPENSDVKGLQHKCTQLEKNSNLDVFQVVELMEGTSNLVTVLSSAQANRDTSFLAQINKDLLQIHSAMNQLESTQNEFSQNQGKSLQELENSLKHFEKLSEDATNLPQLKKSFAENIGAMKGNIGTLVQQHQEYKQEQEARFSKVKQQLKTSLKEQDKLRISLEVSEQASLLDELTQVGNRKAYHNATVETDEQYQDEFNSVVSSIIILDIDRFKGINDQYGHELGDRVLVRIANILKKRTETLRKKVNCQLSRYGGEEFVIVMPATPTKKAALIAELIRQEIGSYEFEDDDGEPIIITCTCGVAEYSPLYNKADEVFKLADKCLYLGKSSGRDQVRYFHRGEAVLYTIAPQKSS</sequence>
<dbReference type="AlphaFoldDB" id="A0A917NBA3"/>
<dbReference type="PANTHER" id="PTHR45138">
    <property type="entry name" value="REGULATORY COMPONENTS OF SENSORY TRANSDUCTION SYSTEM"/>
    <property type="match status" value="1"/>
</dbReference>
<organism evidence="3 4">
    <name type="scientific">Shewanella gelidii</name>
    <dbReference type="NCBI Taxonomy" id="1642821"/>
    <lineage>
        <taxon>Bacteria</taxon>
        <taxon>Pseudomonadati</taxon>
        <taxon>Pseudomonadota</taxon>
        <taxon>Gammaproteobacteria</taxon>
        <taxon>Alteromonadales</taxon>
        <taxon>Shewanellaceae</taxon>
        <taxon>Shewanella</taxon>
    </lineage>
</organism>
<comment type="caution">
    <text evidence="3">The sequence shown here is derived from an EMBL/GenBank/DDBJ whole genome shotgun (WGS) entry which is preliminary data.</text>
</comment>